<keyword evidence="3" id="KW-1185">Reference proteome</keyword>
<evidence type="ECO:0000313" key="2">
    <source>
        <dbReference type="EMBL" id="KAA0690480.1"/>
    </source>
</evidence>
<dbReference type="GO" id="GO:0016787">
    <property type="term" value="F:hydrolase activity"/>
    <property type="evidence" value="ECO:0007669"/>
    <property type="project" value="UniProtKB-KW"/>
</dbReference>
<dbReference type="InterPro" id="IPR046433">
    <property type="entry name" value="ActCoA_hydro"/>
</dbReference>
<dbReference type="Gene3D" id="3.40.1080.20">
    <property type="entry name" value="Acetyl-CoA hydrolase/transferase C-terminal domain"/>
    <property type="match status" value="1"/>
</dbReference>
<dbReference type="OrthoDB" id="9801795at2"/>
<dbReference type="InterPro" id="IPR037171">
    <property type="entry name" value="NagB/RpiA_transferase-like"/>
</dbReference>
<dbReference type="PANTHER" id="PTHR21432:SF20">
    <property type="entry name" value="ACETYL-COA HYDROLASE"/>
    <property type="match status" value="1"/>
</dbReference>
<organism evidence="2 3">
    <name type="scientific">Halopseudomonas laoshanensis</name>
    <dbReference type="NCBI Taxonomy" id="2268758"/>
    <lineage>
        <taxon>Bacteria</taxon>
        <taxon>Pseudomonadati</taxon>
        <taxon>Pseudomonadota</taxon>
        <taxon>Gammaproteobacteria</taxon>
        <taxon>Pseudomonadales</taxon>
        <taxon>Pseudomonadaceae</taxon>
        <taxon>Halopseudomonas</taxon>
    </lineage>
</organism>
<dbReference type="Proteomes" id="UP000463138">
    <property type="component" value="Unassembled WGS sequence"/>
</dbReference>
<accession>A0A7V7KSZ8</accession>
<comment type="caution">
    <text evidence="2">The sequence shown here is derived from an EMBL/GenBank/DDBJ whole genome shotgun (WGS) entry which is preliminary data.</text>
</comment>
<dbReference type="InterPro" id="IPR026888">
    <property type="entry name" value="AcetylCoA_hyd_C"/>
</dbReference>
<dbReference type="GO" id="GO:0008775">
    <property type="term" value="F:acetate CoA-transferase activity"/>
    <property type="evidence" value="ECO:0007669"/>
    <property type="project" value="InterPro"/>
</dbReference>
<protein>
    <submittedName>
        <fullName evidence="2">Acetyl-CoA hydrolase</fullName>
    </submittedName>
</protein>
<sequence>MSTSPTLFTDCEPLIDILLDRLDKRVVVGLPLGLGKANHLINSLYRRAREDASISLTIFTALTLEKPRAGSEIQARFLGPLAQRLFDDYPPLEYAQAVRSGELPENIRVVDFFLQPGQWLGVPLAQQAYTSLNYTHALDTLIRQGVNLILQLVSPLETEAGGATPSPTQRYSLSCNPDISADLLDRRRSGAMPIISVGQVNTALPFMHGDADRPASDFDYILHGEAVQFPLFSPPNKPAGLNDYAIGLQVARLIPDAGSLQIGIGSIGDAITHSLLLRHQHNALFQQLAAALDGPREAPRELHLAPFDQGLYGVTEMLVEGFLKLIDSGIMKREVDGAVVHAGFFIGSPLFHQRLAEMPAALRDKIAMMPVSFTNQLYGDEAQKRQARSGARFVNSAIMVTLGGAVVSDGLANNQIISGVGGQYNFIAQAFALEDARSVITLEATRTRKGKTLSNICWEYPHTTIPRHLRDIVITEYGMADLRDKSDAEVIAAMLNICDSAFQPALLAQAKKAGKIAADYQIPLPYRCNTPERIAKSLQPAFNAGELPSFPLGSGMTAAEDHLAVGLSVLAPLAGNTLGMLRMVAKGIGYRLSAADIASLERMQLAKPTGIKEQLYRALLIGALASSARSQSAPDAPDG</sequence>
<evidence type="ECO:0000259" key="1">
    <source>
        <dbReference type="Pfam" id="PF13336"/>
    </source>
</evidence>
<dbReference type="GO" id="GO:0006083">
    <property type="term" value="P:acetate metabolic process"/>
    <property type="evidence" value="ECO:0007669"/>
    <property type="project" value="InterPro"/>
</dbReference>
<dbReference type="Gene3D" id="3.30.750.70">
    <property type="entry name" value="4-hydroxybutyrate coenzyme like domains"/>
    <property type="match status" value="1"/>
</dbReference>
<dbReference type="RefSeq" id="WP_149334442.1">
    <property type="nucleotide sequence ID" value="NZ_QOVF01000010.1"/>
</dbReference>
<dbReference type="SUPFAM" id="SSF100950">
    <property type="entry name" value="NagB/RpiA/CoA transferase-like"/>
    <property type="match status" value="1"/>
</dbReference>
<evidence type="ECO:0000313" key="3">
    <source>
        <dbReference type="Proteomes" id="UP000463138"/>
    </source>
</evidence>
<keyword evidence="2" id="KW-0378">Hydrolase</keyword>
<feature type="domain" description="Acetyl-CoA hydrolase/transferase C-terminal" evidence="1">
    <location>
        <begin position="363"/>
        <end position="510"/>
    </location>
</feature>
<dbReference type="Pfam" id="PF13336">
    <property type="entry name" value="AcetylCoA_hyd_C"/>
    <property type="match status" value="1"/>
</dbReference>
<gene>
    <name evidence="2" type="ORF">DT594_17985</name>
</gene>
<proteinExistence type="predicted"/>
<dbReference type="AlphaFoldDB" id="A0A7V7KSZ8"/>
<name>A0A7V7KSZ8_9GAMM</name>
<dbReference type="EMBL" id="QOVF01000010">
    <property type="protein sequence ID" value="KAA0690480.1"/>
    <property type="molecule type" value="Genomic_DNA"/>
</dbReference>
<reference evidence="2 3" key="1">
    <citation type="submission" date="2018-07" db="EMBL/GenBank/DDBJ databases">
        <title>Pseudomonas laoshanensis sp. nov., isolated from soil.</title>
        <authorList>
            <person name="Sun J."/>
            <person name="Yu L."/>
            <person name="Wang M."/>
            <person name="Zhang C."/>
        </authorList>
    </citation>
    <scope>NUCLEOTIDE SEQUENCE [LARGE SCALE GENOMIC DNA]</scope>
    <source>
        <strain evidence="2 3">Y22</strain>
    </source>
</reference>
<dbReference type="Gene3D" id="3.40.1080.10">
    <property type="entry name" value="Glutaconate Coenzyme A-transferase"/>
    <property type="match status" value="1"/>
</dbReference>
<dbReference type="InterPro" id="IPR038460">
    <property type="entry name" value="AcetylCoA_hyd_C_sf"/>
</dbReference>
<dbReference type="PANTHER" id="PTHR21432">
    <property type="entry name" value="ACETYL-COA HYDROLASE-RELATED"/>
    <property type="match status" value="1"/>
</dbReference>